<dbReference type="Proteomes" id="UP000199622">
    <property type="component" value="Unassembled WGS sequence"/>
</dbReference>
<keyword evidence="1" id="KW-1133">Transmembrane helix</keyword>
<keyword evidence="3" id="KW-1185">Reference proteome</keyword>
<reference evidence="3" key="1">
    <citation type="submission" date="2016-10" db="EMBL/GenBank/DDBJ databases">
        <authorList>
            <person name="Varghese N."/>
            <person name="Submissions S."/>
        </authorList>
    </citation>
    <scope>NUCLEOTIDE SEQUENCE [LARGE SCALE GENOMIC DNA]</scope>
    <source>
        <strain evidence="3">DSM 44544</strain>
    </source>
</reference>
<protein>
    <submittedName>
        <fullName evidence="2">Uncharacterized protein</fullName>
    </submittedName>
</protein>
<dbReference type="STRING" id="208445.SAMN04489727_4358"/>
<feature type="transmembrane region" description="Helical" evidence="1">
    <location>
        <begin position="57"/>
        <end position="75"/>
    </location>
</feature>
<organism evidence="2 3">
    <name type="scientific">Amycolatopsis tolypomycina</name>
    <dbReference type="NCBI Taxonomy" id="208445"/>
    <lineage>
        <taxon>Bacteria</taxon>
        <taxon>Bacillati</taxon>
        <taxon>Actinomycetota</taxon>
        <taxon>Actinomycetes</taxon>
        <taxon>Pseudonocardiales</taxon>
        <taxon>Pseudonocardiaceae</taxon>
        <taxon>Amycolatopsis</taxon>
    </lineage>
</organism>
<keyword evidence="1" id="KW-0812">Transmembrane</keyword>
<name>A0A1H4TVX3_9PSEU</name>
<evidence type="ECO:0000256" key="1">
    <source>
        <dbReference type="SAM" id="Phobius"/>
    </source>
</evidence>
<accession>A0A1H4TVX3</accession>
<dbReference type="AlphaFoldDB" id="A0A1H4TVX3"/>
<dbReference type="RefSeq" id="WP_091310176.1">
    <property type="nucleotide sequence ID" value="NZ_FNSO01000004.1"/>
</dbReference>
<dbReference type="OrthoDB" id="9809167at2"/>
<evidence type="ECO:0000313" key="2">
    <source>
        <dbReference type="EMBL" id="SEC60184.1"/>
    </source>
</evidence>
<evidence type="ECO:0000313" key="3">
    <source>
        <dbReference type="Proteomes" id="UP000199622"/>
    </source>
</evidence>
<gene>
    <name evidence="2" type="ORF">SAMN04489727_4358</name>
</gene>
<proteinExistence type="predicted"/>
<sequence>MDEDQEGQFVNDFSGTADDIVQARDIYGDVNFHSSTEVFEASDQGYVAGTVYRGAGVAYFLALFLLSVAYTRVVAEADLGFWDWPKLAASTLALVTVLVRTERAIFGDLFTSLRRLAMAVVVALGIGQGPHWESFEKLTVLLGHWLVWRF</sequence>
<keyword evidence="1" id="KW-0472">Membrane</keyword>
<dbReference type="EMBL" id="FNSO01000004">
    <property type="protein sequence ID" value="SEC60184.1"/>
    <property type="molecule type" value="Genomic_DNA"/>
</dbReference>